<dbReference type="GO" id="GO:0006338">
    <property type="term" value="P:chromatin remodeling"/>
    <property type="evidence" value="ECO:0007669"/>
    <property type="project" value="InterPro"/>
</dbReference>
<feature type="coiled-coil region" evidence="1">
    <location>
        <begin position="368"/>
        <end position="402"/>
    </location>
</feature>
<organism evidence="4 5">
    <name type="scientific">Clathrus columnatus</name>
    <dbReference type="NCBI Taxonomy" id="1419009"/>
    <lineage>
        <taxon>Eukaryota</taxon>
        <taxon>Fungi</taxon>
        <taxon>Dikarya</taxon>
        <taxon>Basidiomycota</taxon>
        <taxon>Agaricomycotina</taxon>
        <taxon>Agaricomycetes</taxon>
        <taxon>Phallomycetidae</taxon>
        <taxon>Phallales</taxon>
        <taxon>Clathraceae</taxon>
        <taxon>Clathrus</taxon>
    </lineage>
</organism>
<keyword evidence="1" id="KW-0175">Coiled coil</keyword>
<evidence type="ECO:0000313" key="4">
    <source>
        <dbReference type="EMBL" id="GJJ15382.1"/>
    </source>
</evidence>
<accession>A0AAV5ANK9</accession>
<dbReference type="EMBL" id="BPWL01000011">
    <property type="protein sequence ID" value="GJJ15382.1"/>
    <property type="molecule type" value="Genomic_DNA"/>
</dbReference>
<proteinExistence type="predicted"/>
<feature type="region of interest" description="Disordered" evidence="2">
    <location>
        <begin position="292"/>
        <end position="325"/>
    </location>
</feature>
<dbReference type="AlphaFoldDB" id="A0AAV5ANK9"/>
<dbReference type="Proteomes" id="UP001050691">
    <property type="component" value="Unassembled WGS sequence"/>
</dbReference>
<gene>
    <name evidence="4" type="ORF">Clacol_009658</name>
</gene>
<feature type="domain" description="SWI/SNF and RSC complexes subunit Ssr4 N-terminal" evidence="3">
    <location>
        <begin position="47"/>
        <end position="181"/>
    </location>
</feature>
<evidence type="ECO:0000259" key="3">
    <source>
        <dbReference type="Pfam" id="PF08549"/>
    </source>
</evidence>
<evidence type="ECO:0000256" key="2">
    <source>
        <dbReference type="SAM" id="MobiDB-lite"/>
    </source>
</evidence>
<keyword evidence="5" id="KW-1185">Reference proteome</keyword>
<name>A0AAV5ANK9_9AGAM</name>
<evidence type="ECO:0000313" key="5">
    <source>
        <dbReference type="Proteomes" id="UP001050691"/>
    </source>
</evidence>
<sequence length="412" mass="45056">MERYAICHSRLRTSIFDHMAFAGQPQQQQQPSAPPELFLRYPENVGIQPQISFDQAVNLLIQAVDFSQRVPFAWTFVDKPPAYARIDGQAYLIYSTQPSAPLPCDGIRWLETERTYRLPANGRELEVGEIKFGFVPGVESFASRMRRKYRLTKGGNPGLILVHYLRAEQTAIPNHLINVPVRQYPLRQVSEPRIFVAGERIGQRVPIVPVGGVPIAPQANGMTAVGPVGPMPGGGPSQMSAPVPPPPQPHMNPMGINMGLGLGIAPAALAQQTQAHDALERERRARMAAAAGGMNVPPGAGAGVPPPTAGRPVEEDDSADEHEPVSTRTLAIGRFRRNHDLMSEVFFRASQGKRTPKTYPSPYASLNLSDMTAKIETLTSEVAALESHLQQKRSRLDKLMEDSQEVSTAMVS</sequence>
<reference evidence="4" key="1">
    <citation type="submission" date="2021-10" db="EMBL/GenBank/DDBJ databases">
        <title>De novo Genome Assembly of Clathrus columnatus (Basidiomycota, Fungi) Using Illumina and Nanopore Sequence Data.</title>
        <authorList>
            <person name="Ogiso-Tanaka E."/>
            <person name="Itagaki H."/>
            <person name="Hosoya T."/>
            <person name="Hosaka K."/>
        </authorList>
    </citation>
    <scope>NUCLEOTIDE SEQUENCE</scope>
    <source>
        <strain evidence="4">MO-923</strain>
    </source>
</reference>
<protein>
    <recommendedName>
        <fullName evidence="3">SWI/SNF and RSC complexes subunit Ssr4 N-terminal domain-containing protein</fullName>
    </recommendedName>
</protein>
<evidence type="ECO:0000256" key="1">
    <source>
        <dbReference type="SAM" id="Coils"/>
    </source>
</evidence>
<comment type="caution">
    <text evidence="4">The sequence shown here is derived from an EMBL/GenBank/DDBJ whole genome shotgun (WGS) entry which is preliminary data.</text>
</comment>
<dbReference type="InterPro" id="IPR013859">
    <property type="entry name" value="Ssr4_N"/>
</dbReference>
<dbReference type="Pfam" id="PF08549">
    <property type="entry name" value="SWI-SNF_Ssr4_N"/>
    <property type="match status" value="1"/>
</dbReference>